<comment type="caution">
    <text evidence="5">The sequence shown here is derived from an EMBL/GenBank/DDBJ whole genome shotgun (WGS) entry which is preliminary data.</text>
</comment>
<dbReference type="PATRIC" id="fig|1423726.3.peg.896"/>
<dbReference type="OrthoDB" id="9810617at2"/>
<accession>A0A0R1GS53</accession>
<dbReference type="PANTHER" id="PTHR43035">
    <property type="entry name" value="FATTY ACID REPRESSION MUTANT PROTEIN 2-RELATED"/>
    <property type="match status" value="1"/>
</dbReference>
<organism evidence="5 6">
    <name type="scientific">Loigolactobacillus bifermentans DSM 20003</name>
    <dbReference type="NCBI Taxonomy" id="1423726"/>
    <lineage>
        <taxon>Bacteria</taxon>
        <taxon>Bacillati</taxon>
        <taxon>Bacillota</taxon>
        <taxon>Bacilli</taxon>
        <taxon>Lactobacillales</taxon>
        <taxon>Lactobacillaceae</taxon>
        <taxon>Loigolactobacillus</taxon>
    </lineage>
</organism>
<dbReference type="GO" id="GO:0034599">
    <property type="term" value="P:cellular response to oxidative stress"/>
    <property type="evidence" value="ECO:0007669"/>
    <property type="project" value="InterPro"/>
</dbReference>
<dbReference type="FunFam" id="3.40.109.10:FF:000001">
    <property type="entry name" value="Nitroreductase family"/>
    <property type="match status" value="1"/>
</dbReference>
<evidence type="ECO:0000256" key="2">
    <source>
        <dbReference type="ARBA" id="ARBA00022490"/>
    </source>
</evidence>
<evidence type="ECO:0000259" key="4">
    <source>
        <dbReference type="Pfam" id="PF00881"/>
    </source>
</evidence>
<name>A0A0R1GS53_9LACO</name>
<dbReference type="EMBL" id="AZDA01000093">
    <property type="protein sequence ID" value="KRK34306.1"/>
    <property type="molecule type" value="Genomic_DNA"/>
</dbReference>
<dbReference type="Gene3D" id="3.40.109.10">
    <property type="entry name" value="NADH Oxidase"/>
    <property type="match status" value="1"/>
</dbReference>
<evidence type="ECO:0000256" key="3">
    <source>
        <dbReference type="ARBA" id="ARBA00023002"/>
    </source>
</evidence>
<dbReference type="SUPFAM" id="SSF55469">
    <property type="entry name" value="FMN-dependent nitroreductase-like"/>
    <property type="match status" value="1"/>
</dbReference>
<dbReference type="CDD" id="cd02140">
    <property type="entry name" value="Frm2-like"/>
    <property type="match status" value="1"/>
</dbReference>
<dbReference type="Pfam" id="PF00881">
    <property type="entry name" value="Nitroreductase"/>
    <property type="match status" value="1"/>
</dbReference>
<evidence type="ECO:0000313" key="6">
    <source>
        <dbReference type="Proteomes" id="UP000051461"/>
    </source>
</evidence>
<protein>
    <submittedName>
        <fullName evidence="5">Oxidoreductase</fullName>
    </submittedName>
</protein>
<feature type="domain" description="Nitroreductase" evidence="4">
    <location>
        <begin position="9"/>
        <end position="178"/>
    </location>
</feature>
<dbReference type="RefSeq" id="WP_057905281.1">
    <property type="nucleotide sequence ID" value="NZ_AZDA01000093.1"/>
</dbReference>
<dbReference type="PANTHER" id="PTHR43035:SF1">
    <property type="entry name" value="FATTY ACID REPRESSION MUTANT PROTEIN 2-RELATED"/>
    <property type="match status" value="1"/>
</dbReference>
<comment type="subcellular location">
    <subcellularLocation>
        <location evidence="1">Cytoplasm</location>
    </subcellularLocation>
</comment>
<keyword evidence="3" id="KW-0560">Oxidoreductase</keyword>
<dbReference type="Proteomes" id="UP000051461">
    <property type="component" value="Unassembled WGS sequence"/>
</dbReference>
<proteinExistence type="predicted"/>
<dbReference type="GO" id="GO:0016491">
    <property type="term" value="F:oxidoreductase activity"/>
    <property type="evidence" value="ECO:0007669"/>
    <property type="project" value="UniProtKB-KW"/>
</dbReference>
<sequence length="200" mass="22390">MQTNFIDLLKNRRSIYALGKNVTATETELNQLIIDAIKETPTAFNSQTTRAVILYGAKHDQLWDLVVERLRSEVPNEAAYEKTKQKIASFKAAYGTILFLTDTATVHQLENDFALYAANFADWAEQAQGSAQNSVWTALAENEIGASLQHYNPLIDEAVQKAFDLPAGWTLRAQMPFGSIDAPAGEKEYMADDQRFKILK</sequence>
<evidence type="ECO:0000256" key="1">
    <source>
        <dbReference type="ARBA" id="ARBA00004496"/>
    </source>
</evidence>
<dbReference type="InterPro" id="IPR000415">
    <property type="entry name" value="Nitroreductase-like"/>
</dbReference>
<dbReference type="AlphaFoldDB" id="A0A0R1GS53"/>
<dbReference type="InterPro" id="IPR029479">
    <property type="entry name" value="Nitroreductase"/>
</dbReference>
<dbReference type="GO" id="GO:0005737">
    <property type="term" value="C:cytoplasm"/>
    <property type="evidence" value="ECO:0007669"/>
    <property type="project" value="UniProtKB-SubCell"/>
</dbReference>
<keyword evidence="6" id="KW-1185">Reference proteome</keyword>
<evidence type="ECO:0000313" key="5">
    <source>
        <dbReference type="EMBL" id="KRK34306.1"/>
    </source>
</evidence>
<keyword evidence="2" id="KW-0963">Cytoplasm</keyword>
<gene>
    <name evidence="5" type="ORF">FC07_GL000872</name>
</gene>
<dbReference type="InterPro" id="IPR033877">
    <property type="entry name" value="Frm2/Hbn1"/>
</dbReference>
<reference evidence="5 6" key="1">
    <citation type="journal article" date="2015" name="Genome Announc.">
        <title>Expanding the biotechnology potential of lactobacilli through comparative genomics of 213 strains and associated genera.</title>
        <authorList>
            <person name="Sun Z."/>
            <person name="Harris H.M."/>
            <person name="McCann A."/>
            <person name="Guo C."/>
            <person name="Argimon S."/>
            <person name="Zhang W."/>
            <person name="Yang X."/>
            <person name="Jeffery I.B."/>
            <person name="Cooney J.C."/>
            <person name="Kagawa T.F."/>
            <person name="Liu W."/>
            <person name="Song Y."/>
            <person name="Salvetti E."/>
            <person name="Wrobel A."/>
            <person name="Rasinkangas P."/>
            <person name="Parkhill J."/>
            <person name="Rea M.C."/>
            <person name="O'Sullivan O."/>
            <person name="Ritari J."/>
            <person name="Douillard F.P."/>
            <person name="Paul Ross R."/>
            <person name="Yang R."/>
            <person name="Briner A.E."/>
            <person name="Felis G.E."/>
            <person name="de Vos W.M."/>
            <person name="Barrangou R."/>
            <person name="Klaenhammer T.R."/>
            <person name="Caufield P.W."/>
            <person name="Cui Y."/>
            <person name="Zhang H."/>
            <person name="O'Toole P.W."/>
        </authorList>
    </citation>
    <scope>NUCLEOTIDE SEQUENCE [LARGE SCALE GENOMIC DNA]</scope>
    <source>
        <strain evidence="5 6">DSM 20003</strain>
    </source>
</reference>